<protein>
    <submittedName>
        <fullName evidence="2">Homolog to phage PhiH1 repressor protein</fullName>
    </submittedName>
</protein>
<evidence type="ECO:0000259" key="1">
    <source>
        <dbReference type="Pfam" id="PF08461"/>
    </source>
</evidence>
<dbReference type="EMBL" id="CP063205">
    <property type="protein sequence ID" value="QOS12724.1"/>
    <property type="molecule type" value="Genomic_DNA"/>
</dbReference>
<sequence length="90" mass="10473">MRPRPEWMSLKDGLLLEFLAEHNLELPPKPLYRNLNRHGHEIGYSTVRLRLSELEKHGLVREVGSGGYYEVSEVGQRYLQGDIEPEDIED</sequence>
<organism evidence="2 3">
    <name type="scientific">Haloferax gibbonsii</name>
    <dbReference type="NCBI Taxonomy" id="35746"/>
    <lineage>
        <taxon>Archaea</taxon>
        <taxon>Methanobacteriati</taxon>
        <taxon>Methanobacteriota</taxon>
        <taxon>Stenosarchaea group</taxon>
        <taxon>Halobacteria</taxon>
        <taxon>Halobacteriales</taxon>
        <taxon>Haloferacaceae</taxon>
        <taxon>Haloferax</taxon>
    </lineage>
</organism>
<dbReference type="InterPro" id="IPR036390">
    <property type="entry name" value="WH_DNA-bd_sf"/>
</dbReference>
<dbReference type="SUPFAM" id="SSF46785">
    <property type="entry name" value="Winged helix' DNA-binding domain"/>
    <property type="match status" value="1"/>
</dbReference>
<dbReference type="InterPro" id="IPR036388">
    <property type="entry name" value="WH-like_DNA-bd_sf"/>
</dbReference>
<evidence type="ECO:0000313" key="2">
    <source>
        <dbReference type="EMBL" id="QOS12724.1"/>
    </source>
</evidence>
<dbReference type="Proteomes" id="UP000663064">
    <property type="component" value="Chromosome"/>
</dbReference>
<feature type="domain" description="Ribonuclease R winged-helix" evidence="1">
    <location>
        <begin position="16"/>
        <end position="75"/>
    </location>
</feature>
<dbReference type="Gene3D" id="1.10.10.10">
    <property type="entry name" value="Winged helix-like DNA-binding domain superfamily/Winged helix DNA-binding domain"/>
    <property type="match status" value="1"/>
</dbReference>
<proteinExistence type="predicted"/>
<dbReference type="Pfam" id="PF08461">
    <property type="entry name" value="WHD_RNase_R"/>
    <property type="match status" value="1"/>
</dbReference>
<name>A0A871BJ16_HALGI</name>
<evidence type="ECO:0000313" key="3">
    <source>
        <dbReference type="Proteomes" id="UP000663064"/>
    </source>
</evidence>
<accession>A0A871BJ16</accession>
<dbReference type="AlphaFoldDB" id="A0A871BJ16"/>
<dbReference type="InterPro" id="IPR013668">
    <property type="entry name" value="RNase_R_HTH_12"/>
</dbReference>
<gene>
    <name evidence="2" type="ORF">HfgLR_12975</name>
</gene>
<reference evidence="2" key="1">
    <citation type="journal article" date="2021" name="Front. Microbiol.">
        <title>Cellular and Genomic Properties of Haloferax gibbonsii LR2-5, the Host of Euryarchaeal Virus HFTV1.</title>
        <authorList>
            <person name="Tittes C."/>
            <person name="Schwarzer S."/>
            <person name="Pfeiffer F."/>
            <person name="Dyall-Smith M."/>
            <person name="Rodriguez-Franco M."/>
            <person name="Oksanen H.M."/>
            <person name="Quax T.E.F."/>
        </authorList>
    </citation>
    <scope>NUCLEOTIDE SEQUENCE</scope>
    <source>
        <strain evidence="2">LR2-5</strain>
    </source>
</reference>